<dbReference type="SUPFAM" id="SSF88713">
    <property type="entry name" value="Glycoside hydrolase/deacetylase"/>
    <property type="match status" value="1"/>
</dbReference>
<name>A0ABR2W1K7_9FUNG</name>
<dbReference type="CDD" id="cd06921">
    <property type="entry name" value="ChtBD1_GH19_hevein"/>
    <property type="match status" value="1"/>
</dbReference>
<dbReference type="PROSITE" id="PS00026">
    <property type="entry name" value="CHIT_BIND_I_1"/>
    <property type="match status" value="1"/>
</dbReference>
<dbReference type="SUPFAM" id="SSF57016">
    <property type="entry name" value="Plant lectins/antimicrobial peptides"/>
    <property type="match status" value="3"/>
</dbReference>
<keyword evidence="12" id="KW-1185">Reference proteome</keyword>
<dbReference type="InterPro" id="IPR011330">
    <property type="entry name" value="Glyco_hydro/deAcase_b/a-brl"/>
</dbReference>
<organism evidence="11 12">
    <name type="scientific">Basidiobolus ranarum</name>
    <dbReference type="NCBI Taxonomy" id="34480"/>
    <lineage>
        <taxon>Eukaryota</taxon>
        <taxon>Fungi</taxon>
        <taxon>Fungi incertae sedis</taxon>
        <taxon>Zoopagomycota</taxon>
        <taxon>Entomophthoromycotina</taxon>
        <taxon>Basidiobolomycetes</taxon>
        <taxon>Basidiobolales</taxon>
        <taxon>Basidiobolaceae</taxon>
        <taxon>Basidiobolus</taxon>
    </lineage>
</organism>
<evidence type="ECO:0000313" key="11">
    <source>
        <dbReference type="EMBL" id="KAK9717023.1"/>
    </source>
</evidence>
<evidence type="ECO:0000256" key="7">
    <source>
        <dbReference type="PROSITE-ProRule" id="PRU00261"/>
    </source>
</evidence>
<evidence type="ECO:0000256" key="6">
    <source>
        <dbReference type="ARBA" id="ARBA00023277"/>
    </source>
</evidence>
<evidence type="ECO:0000256" key="5">
    <source>
        <dbReference type="ARBA" id="ARBA00022801"/>
    </source>
</evidence>
<reference evidence="11 12" key="1">
    <citation type="submission" date="2023-04" db="EMBL/GenBank/DDBJ databases">
        <title>Genome of Basidiobolus ranarum AG-B5.</title>
        <authorList>
            <person name="Stajich J.E."/>
            <person name="Carter-House D."/>
            <person name="Gryganskyi A."/>
        </authorList>
    </citation>
    <scope>NUCLEOTIDE SEQUENCE [LARGE SCALE GENOMIC DNA]</scope>
    <source>
        <strain evidence="11 12">AG-B5</strain>
    </source>
</reference>
<evidence type="ECO:0000256" key="3">
    <source>
        <dbReference type="ARBA" id="ARBA00022723"/>
    </source>
</evidence>
<gene>
    <name evidence="11" type="ORF">K7432_006495</name>
</gene>
<evidence type="ECO:0000259" key="10">
    <source>
        <dbReference type="PROSITE" id="PS51677"/>
    </source>
</evidence>
<dbReference type="Proteomes" id="UP001479436">
    <property type="component" value="Unassembled WGS sequence"/>
</dbReference>
<evidence type="ECO:0008006" key="13">
    <source>
        <dbReference type="Google" id="ProtNLM"/>
    </source>
</evidence>
<dbReference type="InterPro" id="IPR002509">
    <property type="entry name" value="NODB_dom"/>
</dbReference>
<dbReference type="InterPro" id="IPR036861">
    <property type="entry name" value="Endochitinase-like_sf"/>
</dbReference>
<comment type="caution">
    <text evidence="11">The sequence shown here is derived from an EMBL/GenBank/DDBJ whole genome shotgun (WGS) entry which is preliminary data.</text>
</comment>
<feature type="disulfide bond" evidence="7">
    <location>
        <begin position="162"/>
        <end position="176"/>
    </location>
</feature>
<keyword evidence="4 8" id="KW-0732">Signal</keyword>
<feature type="disulfide bond" evidence="7">
    <location>
        <begin position="157"/>
        <end position="169"/>
    </location>
</feature>
<dbReference type="PROSITE" id="PS50941">
    <property type="entry name" value="CHIT_BIND_I_2"/>
    <property type="match status" value="3"/>
</dbReference>
<dbReference type="Pfam" id="PF00187">
    <property type="entry name" value="Chitin_bind_1"/>
    <property type="match status" value="2"/>
</dbReference>
<keyword evidence="5" id="KW-0378">Hydrolase</keyword>
<feature type="domain" description="NodB homology" evidence="10">
    <location>
        <begin position="203"/>
        <end position="403"/>
    </location>
</feature>
<feature type="domain" description="Chitin-binding type-1" evidence="9">
    <location>
        <begin position="147"/>
        <end position="189"/>
    </location>
</feature>
<protein>
    <recommendedName>
        <fullName evidence="13">Glycoside hydrolase/deacetylase</fullName>
    </recommendedName>
</protein>
<dbReference type="SMART" id="SM00270">
    <property type="entry name" value="ChtBD1"/>
    <property type="match status" value="3"/>
</dbReference>
<keyword evidence="7" id="KW-1015">Disulfide bond</keyword>
<feature type="domain" description="Chitin-binding type-1" evidence="9">
    <location>
        <begin position="23"/>
        <end position="65"/>
    </location>
</feature>
<feature type="disulfide bond" evidence="7">
    <location>
        <begin position="38"/>
        <end position="52"/>
    </location>
</feature>
<dbReference type="Gene3D" id="3.20.20.370">
    <property type="entry name" value="Glycoside hydrolase/deacetylase"/>
    <property type="match status" value="1"/>
</dbReference>
<keyword evidence="6" id="KW-0119">Carbohydrate metabolism</keyword>
<dbReference type="PANTHER" id="PTHR46471:SF2">
    <property type="entry name" value="CHITIN DEACETYLASE-RELATED"/>
    <property type="match status" value="1"/>
</dbReference>
<keyword evidence="2 7" id="KW-0147">Chitin-binding</keyword>
<evidence type="ECO:0000313" key="12">
    <source>
        <dbReference type="Proteomes" id="UP001479436"/>
    </source>
</evidence>
<evidence type="ECO:0000256" key="8">
    <source>
        <dbReference type="SAM" id="SignalP"/>
    </source>
</evidence>
<dbReference type="InterPro" id="IPR001002">
    <property type="entry name" value="Chitin-bd_1"/>
</dbReference>
<feature type="signal peptide" evidence="8">
    <location>
        <begin position="1"/>
        <end position="19"/>
    </location>
</feature>
<dbReference type="PROSITE" id="PS51677">
    <property type="entry name" value="NODB"/>
    <property type="match status" value="1"/>
</dbReference>
<feature type="chain" id="PRO_5046539737" description="Glycoside hydrolase/deacetylase" evidence="8">
    <location>
        <begin position="20"/>
        <end position="437"/>
    </location>
</feature>
<feature type="disulfide bond" evidence="7">
    <location>
        <begin position="100"/>
        <end position="114"/>
    </location>
</feature>
<dbReference type="Gene3D" id="3.30.60.10">
    <property type="entry name" value="Endochitinase-like"/>
    <property type="match status" value="3"/>
</dbReference>
<feature type="domain" description="Chitin-binding type-1" evidence="9">
    <location>
        <begin position="85"/>
        <end position="127"/>
    </location>
</feature>
<keyword evidence="3" id="KW-0479">Metal-binding</keyword>
<dbReference type="EMBL" id="JASJQH010007164">
    <property type="protein sequence ID" value="KAK9717023.1"/>
    <property type="molecule type" value="Genomic_DNA"/>
</dbReference>
<dbReference type="InterPro" id="IPR018371">
    <property type="entry name" value="Chitin-binding_1_CS"/>
</dbReference>
<evidence type="ECO:0000256" key="1">
    <source>
        <dbReference type="ARBA" id="ARBA00001941"/>
    </source>
</evidence>
<comment type="cofactor">
    <cofactor evidence="1">
        <name>Co(2+)</name>
        <dbReference type="ChEBI" id="CHEBI:48828"/>
    </cofactor>
</comment>
<dbReference type="Pfam" id="PF01522">
    <property type="entry name" value="Polysacc_deac_1"/>
    <property type="match status" value="1"/>
</dbReference>
<sequence length="437" mass="47352">MKSVFPILVTLFVAASIEAAPSYGRCGSGLGSCSPDLCCSKWGYCGSSADYCAAGCQSSFGNCKGTQETATSEITPTSTPLKKLNEQCGSGFGSCASGLCCSEWGWCGYSSDHCTGGCQKQFGQCNDDKPTTTSTVIPTPGALRYLDETCGSGYGSCAPGLCCSQWGHCGYTSDHCAAGCQKKFGGCDYKKEVKVVTKCTAPKTFAITFDDGPSVLTSGLLDYLDRVNVKATFFVNGHNEKNADTGNPTLSIYDLADVVRRAYNSGHQICSHTWAHTDIITVSESRVVYEMTKLNHAFSKILGKVPTCMRPPYGDTDGPSRKILQKMGYTVVTWSVDPVDWNPANSIDEMYQEYIDQTGSTNPRVGKFISLNHDVWNTTADFRPENYPKTIPLAQRAIEYLLSRGWKLVNLAECLESEPFYREPNPSDNSCGDEACV</sequence>
<accession>A0ABR2W1K7</accession>
<comment type="caution">
    <text evidence="7">Lacks conserved residue(s) required for the propagation of feature annotation.</text>
</comment>
<feature type="disulfide bond" evidence="7">
    <location>
        <begin position="95"/>
        <end position="107"/>
    </location>
</feature>
<evidence type="ECO:0000256" key="4">
    <source>
        <dbReference type="ARBA" id="ARBA00022729"/>
    </source>
</evidence>
<proteinExistence type="predicted"/>
<evidence type="ECO:0000256" key="2">
    <source>
        <dbReference type="ARBA" id="ARBA00022669"/>
    </source>
</evidence>
<dbReference type="CDD" id="cd10951">
    <property type="entry name" value="CE4_ClCDA_like"/>
    <property type="match status" value="1"/>
</dbReference>
<dbReference type="CDD" id="cd00035">
    <property type="entry name" value="ChtBD1"/>
    <property type="match status" value="2"/>
</dbReference>
<evidence type="ECO:0000259" key="9">
    <source>
        <dbReference type="PROSITE" id="PS50941"/>
    </source>
</evidence>
<feature type="disulfide bond" evidence="7">
    <location>
        <begin position="33"/>
        <end position="45"/>
    </location>
</feature>
<dbReference type="PANTHER" id="PTHR46471">
    <property type="entry name" value="CHITIN DEACETYLASE"/>
    <property type="match status" value="1"/>
</dbReference>